<evidence type="ECO:0000313" key="1">
    <source>
        <dbReference type="EMBL" id="CRZ06315.1"/>
    </source>
</evidence>
<dbReference type="AlphaFoldDB" id="A0A0H5QWN1"/>
<protein>
    <submittedName>
        <fullName evidence="1">Uncharacterized protein</fullName>
    </submittedName>
</protein>
<proteinExistence type="predicted"/>
<organism evidence="1">
    <name type="scientific">Spongospora subterranea</name>
    <dbReference type="NCBI Taxonomy" id="70186"/>
    <lineage>
        <taxon>Eukaryota</taxon>
        <taxon>Sar</taxon>
        <taxon>Rhizaria</taxon>
        <taxon>Endomyxa</taxon>
        <taxon>Phytomyxea</taxon>
        <taxon>Plasmodiophorida</taxon>
        <taxon>Plasmodiophoridae</taxon>
        <taxon>Spongospora</taxon>
    </lineage>
</organism>
<reference evidence="1" key="1">
    <citation type="submission" date="2015-04" db="EMBL/GenBank/DDBJ databases">
        <title>The genome sequence of the plant pathogenic Rhizarian Plasmodiophora brassicae reveals insights in its biotrophic life cycle and the origin of chitin synthesis.</title>
        <authorList>
            <person name="Schwelm A."/>
            <person name="Fogelqvist J."/>
            <person name="Knaust A."/>
            <person name="Julke S."/>
            <person name="Lilja T."/>
            <person name="Dhandapani V."/>
            <person name="Bonilla-Rosso G."/>
            <person name="Karlsson M."/>
            <person name="Shevchenko A."/>
            <person name="Choi S.R."/>
            <person name="Kim H.G."/>
            <person name="Park J.Y."/>
            <person name="Lim Y.P."/>
            <person name="Ludwig-Muller J."/>
            <person name="Dixelius C."/>
        </authorList>
    </citation>
    <scope>NUCLEOTIDE SEQUENCE</scope>
    <source>
        <tissue evidence="1">Potato root galls</tissue>
    </source>
</reference>
<dbReference type="EMBL" id="HACM01005873">
    <property type="protein sequence ID" value="CRZ06315.1"/>
    <property type="molecule type" value="Transcribed_RNA"/>
</dbReference>
<sequence>MALRRFQPDGHSRIRLVDRGPETGLCRGPQRHTGQVLLQPETSRSQLLRIESRSGPIGIDMARNDRRDVVDGFHGRTRPLRRFTPVHIYSAPSSQNVLVQVLSDFTALSLLKPIFLRNFEEQLLETERVSRQIGDLIWDFFRVNGEMTRDE</sequence>
<dbReference type="EMBL" id="HACM01011957">
    <property type="protein sequence ID" value="CRZ12399.1"/>
    <property type="molecule type" value="Transcribed_RNA"/>
</dbReference>
<accession>A0A0H5QWN1</accession>
<name>A0A0H5QWN1_9EUKA</name>